<dbReference type="GO" id="GO:0005634">
    <property type="term" value="C:nucleus"/>
    <property type="evidence" value="ECO:0007669"/>
    <property type="project" value="UniProtKB-SubCell"/>
</dbReference>
<evidence type="ECO:0000313" key="10">
    <source>
        <dbReference type="Proteomes" id="UP001160148"/>
    </source>
</evidence>
<dbReference type="PANTHER" id="PTHR22930:SF269">
    <property type="entry name" value="NUCLEASE HARBI1-LIKE PROTEIN"/>
    <property type="match status" value="1"/>
</dbReference>
<dbReference type="InterPro" id="IPR045249">
    <property type="entry name" value="HARBI1-like"/>
</dbReference>
<evidence type="ECO:0000256" key="1">
    <source>
        <dbReference type="ARBA" id="ARBA00001968"/>
    </source>
</evidence>
<organism evidence="9 10">
    <name type="scientific">Macrosiphum euphorbiae</name>
    <name type="common">potato aphid</name>
    <dbReference type="NCBI Taxonomy" id="13131"/>
    <lineage>
        <taxon>Eukaryota</taxon>
        <taxon>Metazoa</taxon>
        <taxon>Ecdysozoa</taxon>
        <taxon>Arthropoda</taxon>
        <taxon>Hexapoda</taxon>
        <taxon>Insecta</taxon>
        <taxon>Pterygota</taxon>
        <taxon>Neoptera</taxon>
        <taxon>Paraneoptera</taxon>
        <taxon>Hemiptera</taxon>
        <taxon>Sternorrhyncha</taxon>
        <taxon>Aphidomorpha</taxon>
        <taxon>Aphidoidea</taxon>
        <taxon>Aphididae</taxon>
        <taxon>Macrosiphini</taxon>
        <taxon>Macrosiphum</taxon>
    </lineage>
</organism>
<comment type="similarity">
    <text evidence="3">Belongs to the HARBI1 family.</text>
</comment>
<dbReference type="Pfam" id="PF13359">
    <property type="entry name" value="DDE_Tnp_4"/>
    <property type="match status" value="1"/>
</dbReference>
<evidence type="ECO:0000256" key="7">
    <source>
        <dbReference type="ARBA" id="ARBA00023242"/>
    </source>
</evidence>
<dbReference type="AlphaFoldDB" id="A0AAV0XXA8"/>
<keyword evidence="6" id="KW-0378">Hydrolase</keyword>
<evidence type="ECO:0000256" key="5">
    <source>
        <dbReference type="ARBA" id="ARBA00022723"/>
    </source>
</evidence>
<name>A0AAV0XXA8_9HEMI</name>
<dbReference type="PANTHER" id="PTHR22930">
    <property type="match status" value="1"/>
</dbReference>
<evidence type="ECO:0000256" key="6">
    <source>
        <dbReference type="ARBA" id="ARBA00022801"/>
    </source>
</evidence>
<comment type="caution">
    <text evidence="9">The sequence shown here is derived from an EMBL/GenBank/DDBJ whole genome shotgun (WGS) entry which is preliminary data.</text>
</comment>
<proteinExistence type="inferred from homology"/>
<dbReference type="InterPro" id="IPR027806">
    <property type="entry name" value="HARBI1_dom"/>
</dbReference>
<gene>
    <name evidence="9" type="ORF">MEUPH1_LOCUS25809</name>
</gene>
<accession>A0AAV0XXA8</accession>
<dbReference type="EMBL" id="CARXXK010001016">
    <property type="protein sequence ID" value="CAI6371861.1"/>
    <property type="molecule type" value="Genomic_DNA"/>
</dbReference>
<evidence type="ECO:0000313" key="9">
    <source>
        <dbReference type="EMBL" id="CAI6371861.1"/>
    </source>
</evidence>
<dbReference type="GO" id="GO:0046872">
    <property type="term" value="F:metal ion binding"/>
    <property type="evidence" value="ECO:0007669"/>
    <property type="project" value="UniProtKB-KW"/>
</dbReference>
<feature type="domain" description="DDE Tnp4" evidence="8">
    <location>
        <begin position="29"/>
        <end position="194"/>
    </location>
</feature>
<evidence type="ECO:0000256" key="4">
    <source>
        <dbReference type="ARBA" id="ARBA00022722"/>
    </source>
</evidence>
<sequence>MPLPTIERFKQIASDYERMWDFPNCIGSIDGKHVRIKCPAHSGSMFFNYKKFFSVHLQGITDARYKFITIDVGDYGRRSDSGVFMETGVYRHLENNSFNVAPPKPLPGINEHVPHVFLGDQGYPLKEYLMRPYPTMNNIDPEKENFNYRLSRARRSVECAFGILVSKWRCLKTELQVEPCHVDTIVKTVCLLHNIVIDKDGIKESVLFNIQSQTAEHSSETEHNITNLRRFNRSSRRAYEIRDIFKQYFKDNNNINKLNDRVNL</sequence>
<dbReference type="GO" id="GO:0004518">
    <property type="term" value="F:nuclease activity"/>
    <property type="evidence" value="ECO:0007669"/>
    <property type="project" value="UniProtKB-KW"/>
</dbReference>
<keyword evidence="4" id="KW-0540">Nuclease</keyword>
<evidence type="ECO:0000256" key="2">
    <source>
        <dbReference type="ARBA" id="ARBA00004123"/>
    </source>
</evidence>
<keyword evidence="7" id="KW-0539">Nucleus</keyword>
<protein>
    <recommendedName>
        <fullName evidence="8">DDE Tnp4 domain-containing protein</fullName>
    </recommendedName>
</protein>
<reference evidence="9 10" key="1">
    <citation type="submission" date="2023-01" db="EMBL/GenBank/DDBJ databases">
        <authorList>
            <person name="Whitehead M."/>
        </authorList>
    </citation>
    <scope>NUCLEOTIDE SEQUENCE [LARGE SCALE GENOMIC DNA]</scope>
</reference>
<dbReference type="Proteomes" id="UP001160148">
    <property type="component" value="Unassembled WGS sequence"/>
</dbReference>
<comment type="cofactor">
    <cofactor evidence="1">
        <name>a divalent metal cation</name>
        <dbReference type="ChEBI" id="CHEBI:60240"/>
    </cofactor>
</comment>
<keyword evidence="5" id="KW-0479">Metal-binding</keyword>
<keyword evidence="10" id="KW-1185">Reference proteome</keyword>
<evidence type="ECO:0000259" key="8">
    <source>
        <dbReference type="Pfam" id="PF13359"/>
    </source>
</evidence>
<comment type="subcellular location">
    <subcellularLocation>
        <location evidence="2">Nucleus</location>
    </subcellularLocation>
</comment>
<evidence type="ECO:0000256" key="3">
    <source>
        <dbReference type="ARBA" id="ARBA00006958"/>
    </source>
</evidence>
<dbReference type="GO" id="GO:0016787">
    <property type="term" value="F:hydrolase activity"/>
    <property type="evidence" value="ECO:0007669"/>
    <property type="project" value="UniProtKB-KW"/>
</dbReference>